<keyword evidence="12" id="KW-0472">Membrane</keyword>
<dbReference type="STRING" id="451379.A0A0N5AF44"/>
<evidence type="ECO:0000256" key="10">
    <source>
        <dbReference type="ARBA" id="ARBA00022840"/>
    </source>
</evidence>
<dbReference type="GO" id="GO:0043235">
    <property type="term" value="C:receptor complex"/>
    <property type="evidence" value="ECO:0007669"/>
    <property type="project" value="TreeGrafter"/>
</dbReference>
<evidence type="ECO:0000256" key="11">
    <source>
        <dbReference type="ARBA" id="ARBA00022989"/>
    </source>
</evidence>
<evidence type="ECO:0000256" key="9">
    <source>
        <dbReference type="ARBA" id="ARBA00022777"/>
    </source>
</evidence>
<dbReference type="PROSITE" id="PS00108">
    <property type="entry name" value="PROTEIN_KINASE_ST"/>
    <property type="match status" value="1"/>
</dbReference>
<dbReference type="Proteomes" id="UP000046393">
    <property type="component" value="Unplaced"/>
</dbReference>
<keyword evidence="17" id="KW-1185">Reference proteome</keyword>
<feature type="binding site" evidence="14">
    <location>
        <position position="36"/>
    </location>
    <ligand>
        <name>ATP</name>
        <dbReference type="ChEBI" id="CHEBI:30616"/>
    </ligand>
</feature>
<proteinExistence type="inferred from homology"/>
<keyword evidence="9" id="KW-0418">Kinase</keyword>
<dbReference type="InterPro" id="IPR017441">
    <property type="entry name" value="Protein_kinase_ATP_BS"/>
</dbReference>
<dbReference type="Gene3D" id="1.10.510.10">
    <property type="entry name" value="Transferase(Phosphotransferase) domain 1"/>
    <property type="match status" value="1"/>
</dbReference>
<dbReference type="PROSITE" id="PS50011">
    <property type="entry name" value="PROTEIN_KINASE_DOM"/>
    <property type="match status" value="1"/>
</dbReference>
<dbReference type="PROSITE" id="PS00107">
    <property type="entry name" value="PROTEIN_KINASE_ATP"/>
    <property type="match status" value="1"/>
</dbReference>
<evidence type="ECO:0000256" key="3">
    <source>
        <dbReference type="ARBA" id="ARBA00012401"/>
    </source>
</evidence>
<evidence type="ECO:0000256" key="4">
    <source>
        <dbReference type="ARBA" id="ARBA00022527"/>
    </source>
</evidence>
<evidence type="ECO:0000256" key="6">
    <source>
        <dbReference type="ARBA" id="ARBA00022692"/>
    </source>
</evidence>
<dbReference type="InterPro" id="IPR000719">
    <property type="entry name" value="Prot_kinase_dom"/>
</dbReference>
<evidence type="ECO:0000256" key="1">
    <source>
        <dbReference type="ARBA" id="ARBA00004479"/>
    </source>
</evidence>
<keyword evidence="4 15" id="KW-0723">Serine/threonine-protein kinase</keyword>
<comment type="similarity">
    <text evidence="2">Belongs to the protein kinase superfamily. TKL Ser/Thr protein kinase family. TGFB receptor subfamily.</text>
</comment>
<dbReference type="InterPro" id="IPR008271">
    <property type="entry name" value="Ser/Thr_kinase_AS"/>
</dbReference>
<organism evidence="17 18">
    <name type="scientific">Syphacia muris</name>
    <dbReference type="NCBI Taxonomy" id="451379"/>
    <lineage>
        <taxon>Eukaryota</taxon>
        <taxon>Metazoa</taxon>
        <taxon>Ecdysozoa</taxon>
        <taxon>Nematoda</taxon>
        <taxon>Chromadorea</taxon>
        <taxon>Rhabditida</taxon>
        <taxon>Spirurina</taxon>
        <taxon>Oxyuridomorpha</taxon>
        <taxon>Oxyuroidea</taxon>
        <taxon>Oxyuridae</taxon>
        <taxon>Syphacia</taxon>
    </lineage>
</organism>
<evidence type="ECO:0000256" key="8">
    <source>
        <dbReference type="ARBA" id="ARBA00022741"/>
    </source>
</evidence>
<evidence type="ECO:0000259" key="16">
    <source>
        <dbReference type="PROSITE" id="PS50011"/>
    </source>
</evidence>
<keyword evidence="7" id="KW-0732">Signal</keyword>
<dbReference type="GO" id="GO:0071363">
    <property type="term" value="P:cellular response to growth factor stimulus"/>
    <property type="evidence" value="ECO:0007669"/>
    <property type="project" value="TreeGrafter"/>
</dbReference>
<evidence type="ECO:0000256" key="5">
    <source>
        <dbReference type="ARBA" id="ARBA00022679"/>
    </source>
</evidence>
<sequence length="271" mass="31435">MQRTVARQVELSKSVGTGRFGEVWHGYWRGESVAVKLFSTRDEQSWQREVEIYETTWLRHPDILAYVASDNVGMELQLWLITEFHKFGSLYDYLQDHTVTPQTLAKMIRSISSGLSFLHFELENSSHSKFFKPAIAHRDIKSKNILVKNDLSCAIADFGLAVKFENGKVDLPNNAKCGTTRYLSPELLSDDYDLKNFESHKMSDVYAMGLVMWEILRRCEINGKVSKYEVPYFDRLPREPSLEEMKQCVLIEKCRPLPCPYWKDDFVSLIS</sequence>
<dbReference type="PIRSF" id="PIRSF000654">
    <property type="entry name" value="Integrin-linked_kinase"/>
    <property type="match status" value="1"/>
</dbReference>
<dbReference type="PANTHER" id="PTHR23255:SF72">
    <property type="entry name" value="RECEPTOR PROTEIN SERINE_THREONINE KINASE"/>
    <property type="match status" value="1"/>
</dbReference>
<dbReference type="GO" id="GO:0005524">
    <property type="term" value="F:ATP binding"/>
    <property type="evidence" value="ECO:0007669"/>
    <property type="project" value="UniProtKB-UniRule"/>
</dbReference>
<reference evidence="18" key="1">
    <citation type="submission" date="2017-02" db="UniProtKB">
        <authorList>
            <consortium name="WormBaseParasite"/>
        </authorList>
    </citation>
    <scope>IDENTIFICATION</scope>
</reference>
<dbReference type="PANTHER" id="PTHR23255">
    <property type="entry name" value="TRANSFORMING GROWTH FACTOR-BETA RECEPTOR TYPE I AND II"/>
    <property type="match status" value="1"/>
</dbReference>
<dbReference type="InterPro" id="IPR000333">
    <property type="entry name" value="TGFB_receptor"/>
</dbReference>
<evidence type="ECO:0000256" key="7">
    <source>
        <dbReference type="ARBA" id="ARBA00022729"/>
    </source>
</evidence>
<keyword evidence="5" id="KW-0808">Transferase</keyword>
<accession>A0A0N5AF44</accession>
<dbReference type="GO" id="GO:0005886">
    <property type="term" value="C:plasma membrane"/>
    <property type="evidence" value="ECO:0007669"/>
    <property type="project" value="TreeGrafter"/>
</dbReference>
<evidence type="ECO:0000313" key="17">
    <source>
        <dbReference type="Proteomes" id="UP000046393"/>
    </source>
</evidence>
<evidence type="ECO:0000256" key="15">
    <source>
        <dbReference type="RuleBase" id="RU000304"/>
    </source>
</evidence>
<evidence type="ECO:0000256" key="2">
    <source>
        <dbReference type="ARBA" id="ARBA00009605"/>
    </source>
</evidence>
<dbReference type="AlphaFoldDB" id="A0A0N5AF44"/>
<dbReference type="GO" id="GO:0004675">
    <property type="term" value="F:transmembrane receptor protein serine/threonine kinase activity"/>
    <property type="evidence" value="ECO:0007669"/>
    <property type="project" value="UniProtKB-EC"/>
</dbReference>
<keyword evidence="8 14" id="KW-0547">Nucleotide-binding</keyword>
<comment type="subcellular location">
    <subcellularLocation>
        <location evidence="1">Membrane</location>
        <topology evidence="1">Single-pass type I membrane protein</topology>
    </subcellularLocation>
</comment>
<dbReference type="EC" id="2.7.11.30" evidence="3"/>
<evidence type="ECO:0000256" key="14">
    <source>
        <dbReference type="PROSITE-ProRule" id="PRU10141"/>
    </source>
</evidence>
<keyword evidence="11" id="KW-1133">Transmembrane helix</keyword>
<evidence type="ECO:0000256" key="12">
    <source>
        <dbReference type="ARBA" id="ARBA00023136"/>
    </source>
</evidence>
<dbReference type="Pfam" id="PF07714">
    <property type="entry name" value="PK_Tyr_Ser-Thr"/>
    <property type="match status" value="1"/>
</dbReference>
<dbReference type="WBParaSite" id="SMUV_0000288001-mRNA-1">
    <property type="protein sequence ID" value="SMUV_0000288001-mRNA-1"/>
    <property type="gene ID" value="SMUV_0000288001"/>
</dbReference>
<dbReference type="InterPro" id="IPR011009">
    <property type="entry name" value="Kinase-like_dom_sf"/>
</dbReference>
<name>A0A0N5AF44_9BILA</name>
<feature type="domain" description="Protein kinase" evidence="16">
    <location>
        <begin position="9"/>
        <end position="271"/>
    </location>
</feature>
<evidence type="ECO:0000313" key="18">
    <source>
        <dbReference type="WBParaSite" id="SMUV_0000288001-mRNA-1"/>
    </source>
</evidence>
<evidence type="ECO:0000256" key="13">
    <source>
        <dbReference type="ARBA" id="ARBA00023170"/>
    </source>
</evidence>
<dbReference type="Gene3D" id="3.30.200.20">
    <property type="entry name" value="Phosphorylase Kinase, domain 1"/>
    <property type="match status" value="1"/>
</dbReference>
<protein>
    <recommendedName>
        <fullName evidence="3">receptor protein serine/threonine kinase</fullName>
        <ecNumber evidence="3">2.7.11.30</ecNumber>
    </recommendedName>
</protein>
<keyword evidence="6" id="KW-0812">Transmembrane</keyword>
<keyword evidence="13" id="KW-0675">Receptor</keyword>
<dbReference type="SMART" id="SM00220">
    <property type="entry name" value="S_TKc"/>
    <property type="match status" value="1"/>
</dbReference>
<dbReference type="InterPro" id="IPR001245">
    <property type="entry name" value="Ser-Thr/Tyr_kinase_cat_dom"/>
</dbReference>
<keyword evidence="10 14" id="KW-0067">ATP-binding</keyword>
<dbReference type="SUPFAM" id="SSF56112">
    <property type="entry name" value="Protein kinase-like (PK-like)"/>
    <property type="match status" value="1"/>
</dbReference>